<dbReference type="KEGG" id="fox:FOXG_17882"/>
<evidence type="ECO:0000313" key="2">
    <source>
        <dbReference type="Proteomes" id="UP000009097"/>
    </source>
</evidence>
<proteinExistence type="predicted"/>
<dbReference type="RefSeq" id="XP_018232452.1">
    <property type="nucleotide sequence ID" value="XM_018397885.1"/>
</dbReference>
<accession>A0A0J9WG48</accession>
<reference evidence="1" key="1">
    <citation type="submission" date="2007-04" db="EMBL/GenBank/DDBJ databases">
        <authorList>
            <consortium name="The Broad Institute Genome Sequencing Platform"/>
            <person name="Birren B."/>
            <person name="Lander E."/>
            <person name="Galagan J."/>
            <person name="Nusbaum C."/>
            <person name="Devon K."/>
            <person name="Ma L.-J."/>
            <person name="Jaffe D."/>
            <person name="Butler J."/>
            <person name="Alvarez P."/>
            <person name="Gnerre S."/>
            <person name="Grabherr M."/>
            <person name="Kleber M."/>
            <person name="Mauceli E."/>
            <person name="Brockman W."/>
            <person name="MacCallum I.A."/>
            <person name="Young S."/>
            <person name="LaButti K."/>
            <person name="DeCaprio D."/>
            <person name="Crawford M."/>
            <person name="Koehrsen M."/>
            <person name="Engels R."/>
            <person name="Montgomery P."/>
            <person name="Pearson M."/>
            <person name="Howarth C."/>
            <person name="Larson L."/>
            <person name="White J."/>
            <person name="O'Leary S."/>
            <person name="Kodira C."/>
            <person name="Zeng Q."/>
            <person name="Yandava C."/>
            <person name="Alvarado L."/>
            <person name="Kistler C."/>
            <person name="Shim W.-B."/>
            <person name="Kang S."/>
            <person name="Woloshuk C."/>
        </authorList>
    </citation>
    <scope>NUCLEOTIDE SEQUENCE</scope>
    <source>
        <strain evidence="1">4287</strain>
    </source>
</reference>
<dbReference type="AlphaFoldDB" id="A0A0J9WG48"/>
<dbReference type="VEuPathDB" id="FungiDB:FOXG_17882"/>
<dbReference type="Proteomes" id="UP000009097">
    <property type="component" value="Unassembled WGS sequence"/>
</dbReference>
<name>A0A0J9WG48_FUSO4</name>
<dbReference type="EMBL" id="DS231696">
    <property type="protein sequence ID" value="KNA94406.1"/>
    <property type="molecule type" value="Genomic_DNA"/>
</dbReference>
<evidence type="ECO:0000313" key="1">
    <source>
        <dbReference type="EMBL" id="KNA94406.1"/>
    </source>
</evidence>
<reference evidence="1" key="2">
    <citation type="journal article" date="2010" name="Nature">
        <title>Comparative genomics reveals mobile pathogenicity chromosomes in Fusarium.</title>
        <authorList>
            <person name="Ma L.J."/>
            <person name="van der Does H.C."/>
            <person name="Borkovich K.A."/>
            <person name="Coleman J.J."/>
            <person name="Daboussi M.J."/>
            <person name="Di Pietro A."/>
            <person name="Dufresne M."/>
            <person name="Freitag M."/>
            <person name="Grabherr M."/>
            <person name="Henrissat B."/>
            <person name="Houterman P.M."/>
            <person name="Kang S."/>
            <person name="Shim W.B."/>
            <person name="Woloshuk C."/>
            <person name="Xie X."/>
            <person name="Xu J.R."/>
            <person name="Antoniw J."/>
            <person name="Baker S.E."/>
            <person name="Bluhm B.H."/>
            <person name="Breakspear A."/>
            <person name="Brown D.W."/>
            <person name="Butchko R.A."/>
            <person name="Chapman S."/>
            <person name="Coulson R."/>
            <person name="Coutinho P.M."/>
            <person name="Danchin E.G."/>
            <person name="Diener A."/>
            <person name="Gale L.R."/>
            <person name="Gardiner D.M."/>
            <person name="Goff S."/>
            <person name="Hammond-Kosack K.E."/>
            <person name="Hilburn K."/>
            <person name="Hua-Van A."/>
            <person name="Jonkers W."/>
            <person name="Kazan K."/>
            <person name="Kodira C.D."/>
            <person name="Koehrsen M."/>
            <person name="Kumar L."/>
            <person name="Lee Y.H."/>
            <person name="Li L."/>
            <person name="Manners J.M."/>
            <person name="Miranda-Saavedra D."/>
            <person name="Mukherjee M."/>
            <person name="Park G."/>
            <person name="Park J."/>
            <person name="Park S.Y."/>
            <person name="Proctor R.H."/>
            <person name="Regev A."/>
            <person name="Ruiz-Roldan M.C."/>
            <person name="Sain D."/>
            <person name="Sakthikumar S."/>
            <person name="Sykes S."/>
            <person name="Schwartz D.C."/>
            <person name="Turgeon B.G."/>
            <person name="Wapinski I."/>
            <person name="Yoder O."/>
            <person name="Young S."/>
            <person name="Zeng Q."/>
            <person name="Zhou S."/>
            <person name="Galagan J."/>
            <person name="Cuomo C.A."/>
            <person name="Kistler H.C."/>
            <person name="Rep M."/>
        </authorList>
    </citation>
    <scope>NUCLEOTIDE SEQUENCE [LARGE SCALE GENOMIC DNA]</scope>
    <source>
        <strain evidence="1">4287</strain>
    </source>
</reference>
<gene>
    <name evidence="1" type="ORF">FOXG_17882</name>
</gene>
<dbReference type="GeneID" id="28958588"/>
<protein>
    <submittedName>
        <fullName evidence="1">Uncharacterized protein</fullName>
    </submittedName>
</protein>
<sequence length="109" mass="12268">MLCCVPDWATIAQLEEVEIAMDWMGAKSTNCMTEAKQLNPEPKLEAVQCHIKKVSEPKSLFDSCLKDVRLWMDYVAVHSKTNDEGFSSSMTESQRRALLSLSDLVSLDL</sequence>
<organism evidence="1 2">
    <name type="scientific">Fusarium oxysporum f. sp. lycopersici (strain 4287 / CBS 123668 / FGSC 9935 / NRRL 34936)</name>
    <name type="common">Fusarium vascular wilt of tomato</name>
    <dbReference type="NCBI Taxonomy" id="426428"/>
    <lineage>
        <taxon>Eukaryota</taxon>
        <taxon>Fungi</taxon>
        <taxon>Dikarya</taxon>
        <taxon>Ascomycota</taxon>
        <taxon>Pezizomycotina</taxon>
        <taxon>Sordariomycetes</taxon>
        <taxon>Hypocreomycetidae</taxon>
        <taxon>Hypocreales</taxon>
        <taxon>Nectriaceae</taxon>
        <taxon>Fusarium</taxon>
        <taxon>Fusarium oxysporum species complex</taxon>
    </lineage>
</organism>